<evidence type="ECO:0000313" key="1">
    <source>
        <dbReference type="EMBL" id="EOM76712.1"/>
    </source>
</evidence>
<dbReference type="AlphaFoldDB" id="R7WN32"/>
<gene>
    <name evidence="1" type="ORF">Rrhod_1937</name>
</gene>
<keyword evidence="2" id="KW-1185">Reference proteome</keyword>
<name>R7WN32_9NOCA</name>
<protein>
    <submittedName>
        <fullName evidence="1">Uncharacterized protein</fullName>
    </submittedName>
</protein>
<dbReference type="Proteomes" id="UP000013525">
    <property type="component" value="Unassembled WGS sequence"/>
</dbReference>
<evidence type="ECO:0000313" key="2">
    <source>
        <dbReference type="Proteomes" id="UP000013525"/>
    </source>
</evidence>
<comment type="caution">
    <text evidence="1">The sequence shown here is derived from an EMBL/GenBank/DDBJ whole genome shotgun (WGS) entry which is preliminary data.</text>
</comment>
<sequence length="85" mass="8846">MPLLGRRDGGDRLGRIVRPVADGLFGRLPGALVGRVCAVVTHGIGAAVTSGRTADRGRFVVGAVAPSSIVRHDVYLTDELAFLPP</sequence>
<dbReference type="PATRIC" id="fig|1273125.3.peg.1867"/>
<reference evidence="1 2" key="1">
    <citation type="journal article" date="2013" name="Genome Announc.">
        <title>Draft Genome Sequence of Rhodococcus rhodnii Strain LMG5362, a Symbiont of Rhodnius prolixus (Hemiptera, Reduviidae, Triatominae), the Principle Vector of Trypanosoma cruzi.</title>
        <authorList>
            <person name="Pachebat J.A."/>
            <person name="van Keulen G."/>
            <person name="Whitten M.M."/>
            <person name="Girdwood S."/>
            <person name="Del Sol R."/>
            <person name="Dyson P.J."/>
            <person name="Facey P.D."/>
        </authorList>
    </citation>
    <scope>NUCLEOTIDE SEQUENCE [LARGE SCALE GENOMIC DNA]</scope>
    <source>
        <strain evidence="1 2">LMG 5362</strain>
    </source>
</reference>
<accession>R7WN32</accession>
<dbReference type="EMBL" id="APMY01000061">
    <property type="protein sequence ID" value="EOM76712.1"/>
    <property type="molecule type" value="Genomic_DNA"/>
</dbReference>
<proteinExistence type="predicted"/>
<organism evidence="1 2">
    <name type="scientific">Rhodococcus rhodnii LMG 5362</name>
    <dbReference type="NCBI Taxonomy" id="1273125"/>
    <lineage>
        <taxon>Bacteria</taxon>
        <taxon>Bacillati</taxon>
        <taxon>Actinomycetota</taxon>
        <taxon>Actinomycetes</taxon>
        <taxon>Mycobacteriales</taxon>
        <taxon>Nocardiaceae</taxon>
        <taxon>Rhodococcus</taxon>
    </lineage>
</organism>